<gene>
    <name evidence="25" type="primary">STAT1</name>
</gene>
<evidence type="ECO:0000259" key="23">
    <source>
        <dbReference type="PROSITE" id="PS50001"/>
    </source>
</evidence>
<dbReference type="CDD" id="cd16851">
    <property type="entry name" value="STAT1_CCD"/>
    <property type="match status" value="1"/>
</dbReference>
<dbReference type="GO" id="GO:0060337">
    <property type="term" value="P:type I interferon-mediated signaling pathway"/>
    <property type="evidence" value="ECO:0007669"/>
    <property type="project" value="UniProtKB-ARBA"/>
</dbReference>
<dbReference type="InterPro" id="IPR022752">
    <property type="entry name" value="STAT1_TAZ2-bd_C"/>
</dbReference>
<dbReference type="InterPro" id="IPR038295">
    <property type="entry name" value="STAT1_C_sf"/>
</dbReference>
<dbReference type="Gene3D" id="6.10.250.3310">
    <property type="entry name" value="signal transducer and activator of transcription 1"/>
    <property type="match status" value="1"/>
</dbReference>
<dbReference type="AlphaFoldDB" id="A0A8B7SYK7"/>
<keyword evidence="7 21" id="KW-0597">Phosphoprotein</keyword>
<keyword evidence="18 21" id="KW-0539">Nucleus</keyword>
<keyword evidence="14 22" id="KW-0175">Coiled coil</keyword>
<dbReference type="SUPFAM" id="SSF55550">
    <property type="entry name" value="SH2 domain"/>
    <property type="match status" value="1"/>
</dbReference>
<evidence type="ECO:0000256" key="21">
    <source>
        <dbReference type="RuleBase" id="RU046415"/>
    </source>
</evidence>
<dbReference type="OrthoDB" id="19300at2759"/>
<keyword evidence="5 21" id="KW-0963">Cytoplasm</keyword>
<evidence type="ECO:0000256" key="8">
    <source>
        <dbReference type="ARBA" id="ARBA00022581"/>
    </source>
</evidence>
<dbReference type="CDD" id="cd16845">
    <property type="entry name" value="STAT1_DBD"/>
    <property type="match status" value="1"/>
</dbReference>
<dbReference type="PROSITE" id="PS50001">
    <property type="entry name" value="SH2"/>
    <property type="match status" value="1"/>
</dbReference>
<dbReference type="GO" id="GO:0051607">
    <property type="term" value="P:defense response to virus"/>
    <property type="evidence" value="ECO:0007669"/>
    <property type="project" value="UniProtKB-ARBA"/>
</dbReference>
<keyword evidence="15 21" id="KW-0238">DNA-binding</keyword>
<dbReference type="FunFam" id="3.30.505.10:FF:000003">
    <property type="entry name" value="Signal transducer and activator of transcription"/>
    <property type="match status" value="1"/>
</dbReference>
<dbReference type="Pfam" id="PF21354">
    <property type="entry name" value="STAT_linker"/>
    <property type="match status" value="1"/>
</dbReference>
<dbReference type="GO" id="GO:0042981">
    <property type="term" value="P:regulation of apoptotic process"/>
    <property type="evidence" value="ECO:0007669"/>
    <property type="project" value="UniProtKB-ARBA"/>
</dbReference>
<dbReference type="GeneID" id="109393276"/>
<evidence type="ECO:0000256" key="11">
    <source>
        <dbReference type="ARBA" id="ARBA00022990"/>
    </source>
</evidence>
<feature type="coiled-coil region" evidence="22">
    <location>
        <begin position="262"/>
        <end position="289"/>
    </location>
</feature>
<evidence type="ECO:0000256" key="12">
    <source>
        <dbReference type="ARBA" id="ARBA00022999"/>
    </source>
</evidence>
<dbReference type="CDD" id="cd10372">
    <property type="entry name" value="SH2_STAT1"/>
    <property type="match status" value="1"/>
</dbReference>
<dbReference type="InterPro" id="IPR036535">
    <property type="entry name" value="STAT_N_sf"/>
</dbReference>
<evidence type="ECO:0000256" key="15">
    <source>
        <dbReference type="ARBA" id="ARBA00023125"/>
    </source>
</evidence>
<evidence type="ECO:0000256" key="22">
    <source>
        <dbReference type="SAM" id="Coils"/>
    </source>
</evidence>
<dbReference type="InterPro" id="IPR013799">
    <property type="entry name" value="STAT_TF_prot_interaction"/>
</dbReference>
<evidence type="ECO:0000256" key="14">
    <source>
        <dbReference type="ARBA" id="ARBA00023054"/>
    </source>
</evidence>
<dbReference type="FunFam" id="1.10.532.10:FF:000001">
    <property type="entry name" value="Signal transducer and activator of transcription"/>
    <property type="match status" value="1"/>
</dbReference>
<dbReference type="InterPro" id="IPR046991">
    <property type="entry name" value="STAT4_CC"/>
</dbReference>
<feature type="coiled-coil region" evidence="22">
    <location>
        <begin position="453"/>
        <end position="480"/>
    </location>
</feature>
<keyword evidence="24" id="KW-1185">Reference proteome</keyword>
<dbReference type="GO" id="GO:0007259">
    <property type="term" value="P:cell surface receptor signaling pathway via JAK-STAT"/>
    <property type="evidence" value="ECO:0007669"/>
    <property type="project" value="UniProtKB-ARBA"/>
</dbReference>
<evidence type="ECO:0000256" key="3">
    <source>
        <dbReference type="ARBA" id="ARBA00005586"/>
    </source>
</evidence>
<dbReference type="InterPro" id="IPR015988">
    <property type="entry name" value="STAT_TF_CC"/>
</dbReference>
<dbReference type="Proteomes" id="UP000694851">
    <property type="component" value="Unplaced"/>
</dbReference>
<dbReference type="Gene3D" id="1.20.1050.20">
    <property type="entry name" value="STAT transcription factor, all-alpha domain"/>
    <property type="match status" value="2"/>
</dbReference>
<dbReference type="GO" id="GO:0000981">
    <property type="term" value="F:DNA-binding transcription factor activity, RNA polymerase II-specific"/>
    <property type="evidence" value="ECO:0007669"/>
    <property type="project" value="UniProtKB-ARBA"/>
</dbReference>
<dbReference type="Pfam" id="PF00017">
    <property type="entry name" value="SH2"/>
    <property type="match status" value="1"/>
</dbReference>
<evidence type="ECO:0000313" key="24">
    <source>
        <dbReference type="Proteomes" id="UP000694851"/>
    </source>
</evidence>
<keyword evidence="4" id="KW-0488">Methylation</keyword>
<keyword evidence="11" id="KW-0007">Acetylation</keyword>
<dbReference type="Gene3D" id="3.30.505.10">
    <property type="entry name" value="SH2 domain"/>
    <property type="match status" value="1"/>
</dbReference>
<keyword evidence="9" id="KW-0013">ADP-ribosylation</keyword>
<dbReference type="Gene3D" id="2.60.40.630">
    <property type="entry name" value="STAT transcription factor, DNA-binding domain"/>
    <property type="match status" value="2"/>
</dbReference>
<evidence type="ECO:0000256" key="6">
    <source>
        <dbReference type="ARBA" id="ARBA00022499"/>
    </source>
</evidence>
<evidence type="ECO:0000256" key="1">
    <source>
        <dbReference type="ARBA" id="ARBA00004123"/>
    </source>
</evidence>
<dbReference type="PANTHER" id="PTHR11801">
    <property type="entry name" value="SIGNAL TRANSDUCER AND ACTIVATOR OF TRANSCRIPTION"/>
    <property type="match status" value="1"/>
</dbReference>
<dbReference type="GO" id="GO:0060333">
    <property type="term" value="P:type II interferon-mediated signaling pathway"/>
    <property type="evidence" value="ECO:0007669"/>
    <property type="project" value="UniProtKB-ARBA"/>
</dbReference>
<dbReference type="InterPro" id="IPR035859">
    <property type="entry name" value="STAT1_SH2"/>
</dbReference>
<dbReference type="InterPro" id="IPR048988">
    <property type="entry name" value="STAT_linker"/>
</dbReference>
<evidence type="ECO:0000256" key="13">
    <source>
        <dbReference type="ARBA" id="ARBA00023015"/>
    </source>
</evidence>
<keyword evidence="12 20" id="KW-0727">SH2 domain</keyword>
<dbReference type="CDD" id="cd16854">
    <property type="entry name" value="STAT4_CCD"/>
    <property type="match status" value="1"/>
</dbReference>
<dbReference type="GO" id="GO:0005654">
    <property type="term" value="C:nucleoplasm"/>
    <property type="evidence" value="ECO:0007669"/>
    <property type="project" value="UniProtKB-ARBA"/>
</dbReference>
<organism evidence="24 25">
    <name type="scientific">Hipposideros armiger</name>
    <name type="common">Great Himalayan leaf-nosed bat</name>
    <dbReference type="NCBI Taxonomy" id="186990"/>
    <lineage>
        <taxon>Eukaryota</taxon>
        <taxon>Metazoa</taxon>
        <taxon>Chordata</taxon>
        <taxon>Craniata</taxon>
        <taxon>Vertebrata</taxon>
        <taxon>Euteleostomi</taxon>
        <taxon>Mammalia</taxon>
        <taxon>Eutheria</taxon>
        <taxon>Laurasiatheria</taxon>
        <taxon>Chiroptera</taxon>
        <taxon>Yinpterochiroptera</taxon>
        <taxon>Rhinolophoidea</taxon>
        <taxon>Hipposideridae</taxon>
        <taxon>Hipposideros</taxon>
    </lineage>
</organism>
<accession>A0A8B7SYK7</accession>
<evidence type="ECO:0000256" key="5">
    <source>
        <dbReference type="ARBA" id="ARBA00022490"/>
    </source>
</evidence>
<keyword evidence="17 21" id="KW-0804">Transcription</keyword>
<dbReference type="Pfam" id="PF02864">
    <property type="entry name" value="STAT_bind"/>
    <property type="match status" value="1"/>
</dbReference>
<evidence type="ECO:0000256" key="17">
    <source>
        <dbReference type="ARBA" id="ARBA00023163"/>
    </source>
</evidence>
<dbReference type="RefSeq" id="XP_019517889.1">
    <property type="nucleotide sequence ID" value="XM_019662344.1"/>
</dbReference>
<dbReference type="InterPro" id="IPR001217">
    <property type="entry name" value="STAT"/>
</dbReference>
<comment type="subunit">
    <text evidence="19">(Microbial infection) Interacts with African swine fever virus (ASFV) MGF360-9L; this interaction mediates degradation of STAT1 through apoptosis.</text>
</comment>
<keyword evidence="13 21" id="KW-0805">Transcription regulation</keyword>
<dbReference type="FunFam" id="2.60.40.630:FF:000001">
    <property type="entry name" value="Signal transducer and activator of transcription"/>
    <property type="match status" value="1"/>
</dbReference>
<dbReference type="InterPro" id="IPR000980">
    <property type="entry name" value="SH2"/>
</dbReference>
<dbReference type="FunFam" id="1.10.238.10:FF:000012">
    <property type="entry name" value="Signal transducer and activator of transcription"/>
    <property type="match status" value="1"/>
</dbReference>
<evidence type="ECO:0000256" key="20">
    <source>
        <dbReference type="PROSITE-ProRule" id="PRU00191"/>
    </source>
</evidence>
<dbReference type="InterPro" id="IPR013801">
    <property type="entry name" value="STAT_TF_DNA-bd"/>
</dbReference>
<evidence type="ECO:0000256" key="9">
    <source>
        <dbReference type="ARBA" id="ARBA00022765"/>
    </source>
</evidence>
<evidence type="ECO:0000256" key="10">
    <source>
        <dbReference type="ARBA" id="ARBA00022843"/>
    </source>
</evidence>
<dbReference type="Pfam" id="PF12162">
    <property type="entry name" value="STAT1_TAZ2bind"/>
    <property type="match status" value="1"/>
</dbReference>
<dbReference type="FunFam" id="6.10.250.3310:FF:000001">
    <property type="entry name" value="Signal transducer and activator of transcription"/>
    <property type="match status" value="1"/>
</dbReference>
<dbReference type="SMART" id="SM00964">
    <property type="entry name" value="STAT_int"/>
    <property type="match status" value="2"/>
</dbReference>
<dbReference type="InterPro" id="IPR008967">
    <property type="entry name" value="p53-like_TF_DNA-bd_sf"/>
</dbReference>
<dbReference type="Pfam" id="PF01017">
    <property type="entry name" value="STAT_alpha"/>
    <property type="match status" value="2"/>
</dbReference>
<evidence type="ECO:0000256" key="16">
    <source>
        <dbReference type="ARBA" id="ARBA00023159"/>
    </source>
</evidence>
<reference evidence="25" key="1">
    <citation type="submission" date="2025-08" db="UniProtKB">
        <authorList>
            <consortium name="RefSeq"/>
        </authorList>
    </citation>
    <scope>IDENTIFICATION</scope>
    <source>
        <tissue evidence="25">Muscle</tissue>
    </source>
</reference>
<dbReference type="InterPro" id="IPR036860">
    <property type="entry name" value="SH2_dom_sf"/>
</dbReference>
<dbReference type="SUPFAM" id="SSF49417">
    <property type="entry name" value="p53-like transcription factors"/>
    <property type="match status" value="2"/>
</dbReference>
<dbReference type="CTD" id="6772"/>
<dbReference type="SUPFAM" id="SSF48092">
    <property type="entry name" value="Transcription factor STAT-4 N-domain"/>
    <property type="match status" value="2"/>
</dbReference>
<keyword evidence="8" id="KW-0945">Host-virus interaction</keyword>
<dbReference type="InterPro" id="IPR012345">
    <property type="entry name" value="STAT_TF_DNA-bd_N"/>
</dbReference>
<evidence type="ECO:0000256" key="19">
    <source>
        <dbReference type="ARBA" id="ARBA00064572"/>
    </source>
</evidence>
<evidence type="ECO:0000256" key="7">
    <source>
        <dbReference type="ARBA" id="ARBA00022553"/>
    </source>
</evidence>
<proteinExistence type="inferred from homology"/>
<dbReference type="KEGG" id="hai:109393276"/>
<name>A0A8B7SYK7_HIPAR</name>
<evidence type="ECO:0000313" key="25">
    <source>
        <dbReference type="RefSeq" id="XP_019517889.1"/>
    </source>
</evidence>
<feature type="domain" description="SH2" evidence="23">
    <location>
        <begin position="887"/>
        <end position="984"/>
    </location>
</feature>
<keyword evidence="10" id="KW-0832">Ubl conjugation</keyword>
<dbReference type="FunFam" id="1.20.1050.20:FF:000001">
    <property type="entry name" value="Signal transducer and activator of transcription"/>
    <property type="match status" value="2"/>
</dbReference>
<dbReference type="Gene3D" id="1.10.238.10">
    <property type="entry name" value="EF-hand"/>
    <property type="match status" value="1"/>
</dbReference>
<dbReference type="Gene3D" id="1.10.532.10">
    <property type="entry name" value="STAT transcription factor, N-terminal domain"/>
    <property type="match status" value="2"/>
</dbReference>
<comment type="subcellular location">
    <subcellularLocation>
        <location evidence="2 21">Cytoplasm</location>
    </subcellularLocation>
    <subcellularLocation>
        <location evidence="1 21">Nucleus</location>
    </subcellularLocation>
</comment>
<dbReference type="SUPFAM" id="SSF47655">
    <property type="entry name" value="STAT"/>
    <property type="match status" value="2"/>
</dbReference>
<evidence type="ECO:0000256" key="4">
    <source>
        <dbReference type="ARBA" id="ARBA00022481"/>
    </source>
</evidence>
<dbReference type="GO" id="GO:0003677">
    <property type="term" value="F:DNA binding"/>
    <property type="evidence" value="ECO:0007669"/>
    <property type="project" value="UniProtKB-KW"/>
</dbReference>
<dbReference type="Pfam" id="PF02865">
    <property type="entry name" value="STAT_int"/>
    <property type="match status" value="2"/>
</dbReference>
<evidence type="ECO:0000256" key="2">
    <source>
        <dbReference type="ARBA" id="ARBA00004496"/>
    </source>
</evidence>
<evidence type="ECO:0000256" key="18">
    <source>
        <dbReference type="ARBA" id="ARBA00023242"/>
    </source>
</evidence>
<sequence>MSQWNQVQQLEIKFLEQVDQFYDDNFPMEIRHLLAQWIENQDWEAASNNETMATILLQNLLIQLDDQLGRVSKEKNLLLIHNLKRIRKVLQGKFHGNPMHVAVVISNCLREERRILAAANMPVQGPLEKSLQTSSVSERQRNVEHKVAAIKNSVQMTEQDTKYLEDLQDEFDYRYKTIQTMDQGDKNNTLMSQEVLTLQEMLNSLDFKRKEALSKMTQIVNEMDLLMNSMLIEELQDWKRRQQIACIGGPLHNGLDQLQNCFTLLAESLFQLKRQLEKLEEQSTKMTYEGDPIPMQRPLLLERVTFLIYNIFKNSFVVERQPCMPTHPQRPMVLKTLIQFTVKLRVCGQARLHLERHRSDPAGRAEATGFSRERQHYRAFALPCSTLRAEEHAANDVSFATIRFHDLLSQLDDQYSRFSLENNFLLQHNIRKSKRNLQAQSGSIQNTVMLDKQKELDNKVRNVKDKVMSIEHEIKTLEDLQDEYDFKCKTSQNREHEANGVAKNDQKQEQMLLQKMFLMLDNKRKEVVHKTIELLNVTELTQKALINDELVEWKRRQQSACIGGPPNACLDQLQNWFTIVAESLQQVRQQLKKLEELEQKFTYDHDPITKNKQALWDRTFSLFQQLIQSSFVVERQPCMPTHPQRPLVLKTGVQFTVKLRLLVKLQELNYNLKVKVLFDKDVNERSTVKGFRKFNILGTHTKVMNMEESTNGSLAAEFRHLQLKEQKNAGNRTNEGPLVVTEELHSLSFETQLCQPGLVIDLETTSLPVVVISNVSQLPSGWASILWYNMLVTEARNLSFFLNPPSARWAQLSEVLSWQFSSVTKRGLSVDQLSMLGEKLLGPNAGPEGLIPWTRFCKENINDKNFSFWLWIESILELIKKHLLSLWNDGCIMGFISKERERALLKDQQPGTFLLRFSESCREGAITFTWVERSQNGGEPYFHAVEPYTKKELSAVTFPDIIRNYKVMAAENIPENPLKYLYPNIDKDHAFGKYYSRPKEAPEPMELDGPKGTGYIKTELISVSEVHPSRLQTTDNLLPMSPEEFDEVSRIVGAVEFDTMMNTV</sequence>
<comment type="similarity">
    <text evidence="3 21">Belongs to the transcription factor STAT family.</text>
</comment>
<keyword evidence="6" id="KW-1017">Isopeptide bond</keyword>
<dbReference type="GO" id="GO:0051093">
    <property type="term" value="P:negative regulation of developmental process"/>
    <property type="evidence" value="ECO:0007669"/>
    <property type="project" value="UniProtKB-ARBA"/>
</dbReference>
<protein>
    <recommendedName>
        <fullName evidence="21">Signal transducer and activator of transcription</fullName>
    </recommendedName>
</protein>
<dbReference type="GO" id="GO:0005829">
    <property type="term" value="C:cytosol"/>
    <property type="evidence" value="ECO:0007669"/>
    <property type="project" value="UniProtKB-ARBA"/>
</dbReference>
<dbReference type="InterPro" id="IPR013800">
    <property type="entry name" value="STAT_TF_alpha"/>
</dbReference>
<keyword evidence="16 21" id="KW-0010">Activator</keyword>